<gene>
    <name evidence="3" type="ORF">C5689_15475</name>
</gene>
<dbReference type="GO" id="GO:0090313">
    <property type="term" value="P:regulation of protein targeting to membrane"/>
    <property type="evidence" value="ECO:0007669"/>
    <property type="project" value="TreeGrafter"/>
</dbReference>
<protein>
    <recommendedName>
        <fullName evidence="5">DUF3971 domain-containing protein</fullName>
    </recommendedName>
</protein>
<dbReference type="OrthoDB" id="7161641at2"/>
<evidence type="ECO:0000256" key="2">
    <source>
        <dbReference type="SAM" id="Phobius"/>
    </source>
</evidence>
<dbReference type="PANTHER" id="PTHR30441:SF8">
    <property type="entry name" value="DUF748 DOMAIN-CONTAINING PROTEIN"/>
    <property type="match status" value="1"/>
</dbReference>
<dbReference type="PANTHER" id="PTHR30441">
    <property type="entry name" value="DUF748 DOMAIN-CONTAINING PROTEIN"/>
    <property type="match status" value="1"/>
</dbReference>
<keyword evidence="2" id="KW-1133">Transmembrane helix</keyword>
<name>A0A2U1SN07_METSR</name>
<evidence type="ECO:0008006" key="5">
    <source>
        <dbReference type="Google" id="ProtNLM"/>
    </source>
</evidence>
<dbReference type="EMBL" id="PUIV01000031">
    <property type="protein sequence ID" value="PWB92990.1"/>
    <property type="molecule type" value="Genomic_DNA"/>
</dbReference>
<keyword evidence="2" id="KW-0812">Transmembrane</keyword>
<evidence type="ECO:0000256" key="1">
    <source>
        <dbReference type="SAM" id="MobiDB-lite"/>
    </source>
</evidence>
<accession>A0A2U1SN07</accession>
<dbReference type="GO" id="GO:0005886">
    <property type="term" value="C:plasma membrane"/>
    <property type="evidence" value="ECO:0007669"/>
    <property type="project" value="TreeGrafter"/>
</dbReference>
<reference evidence="3 4" key="1">
    <citation type="journal article" date="2018" name="Appl. Microbiol. Biotechnol.">
        <title>Co-cultivation of the strictly anaerobic methanogen Methanosarcina barkeri with aerobic methanotrophs in an oxygen-limited membrane bioreactor.</title>
        <authorList>
            <person name="In 't Zandt M.H."/>
            <person name="van den Bosch T.J.M."/>
            <person name="Rijkers R."/>
            <person name="van Kessel M.A.H.J."/>
            <person name="Jetten M.S.M."/>
            <person name="Welte C.U."/>
        </authorList>
    </citation>
    <scope>NUCLEOTIDE SEQUENCE [LARGE SCALE GENOMIC DNA]</scope>
    <source>
        <strain evidence="3 4">DSM 17706</strain>
    </source>
</reference>
<comment type="caution">
    <text evidence="3">The sequence shown here is derived from an EMBL/GenBank/DDBJ whole genome shotgun (WGS) entry which is preliminary data.</text>
</comment>
<organism evidence="3 4">
    <name type="scientific">Methylosinus sporium</name>
    <dbReference type="NCBI Taxonomy" id="428"/>
    <lineage>
        <taxon>Bacteria</taxon>
        <taxon>Pseudomonadati</taxon>
        <taxon>Pseudomonadota</taxon>
        <taxon>Alphaproteobacteria</taxon>
        <taxon>Hyphomicrobiales</taxon>
        <taxon>Methylocystaceae</taxon>
        <taxon>Methylosinus</taxon>
    </lineage>
</organism>
<feature type="transmembrane region" description="Helical" evidence="2">
    <location>
        <begin position="59"/>
        <end position="82"/>
    </location>
</feature>
<keyword evidence="4" id="KW-1185">Reference proteome</keyword>
<feature type="region of interest" description="Disordered" evidence="1">
    <location>
        <begin position="195"/>
        <end position="216"/>
    </location>
</feature>
<evidence type="ECO:0000313" key="4">
    <source>
        <dbReference type="Proteomes" id="UP000245137"/>
    </source>
</evidence>
<proteinExistence type="predicted"/>
<keyword evidence="2" id="KW-0472">Membrane</keyword>
<feature type="compositionally biased region" description="Low complexity" evidence="1">
    <location>
        <begin position="205"/>
        <end position="216"/>
    </location>
</feature>
<dbReference type="AlphaFoldDB" id="A0A2U1SN07"/>
<evidence type="ECO:0000313" key="3">
    <source>
        <dbReference type="EMBL" id="PWB92990.1"/>
    </source>
</evidence>
<dbReference type="InterPro" id="IPR052894">
    <property type="entry name" value="AsmA-related"/>
</dbReference>
<sequence length="1195" mass="127148">MQIRRRRARTRAVQPKGWRLTQRIDESPAVETRASRILLGFFPRGCTAIRLRGFCAVRCLSVMAVSTLLVVVVAVGAFFAALARGPIASDWLAPKIVEALDDLYSHRYQFGLSSVAIASTDHGLTFTVNGLAVKDGERTVLAAPRAQLSVDPRSLLIGRLTPRRLDVLDLELRLEVLPNGVVAISAPGADPVAIPLDAPPPQSEPTAEPQAASAAAAPVPSLRQAAGALRAVMNFIVDPESPVAAIDKIGVSNARLVIDDRTLDKTIVYDDLALSFDRIVGARRLRLGATGPSGHVGAEVEAKGAMGERRSLDARLRGLSMEEVALAAGARTLPFDTDAPLSLDLHFALAGDGRVVEASGKFSVGEGFFRLEEPDAEPFMLQELSISGRWDMERRLLAIEPVEIRTGVARLTFKGALTPPAEGAGIVALSFDLVRPGVFLPERHGEAPLAIESAGLTATLDLVAKRYKVERVFLDGPEVHATASVEVDGAQPDGTHLKYAIRATQTPIRSVLRIWPTQVAAPTRMWMDEHIAAGVMRSGTLTADLDQQAMIAGRYERPPPDAALRGDFDLDNATLVDAVPGLWPINGMNGHIALTGRTVSFVASSGVMESAPGRKLAITEGVFRAPSLGPDPAPAWIELKLVGGVEAVADILSLKSVAPAASLPMDANQLKGQIEGKLRIDFELGLSAKEEHTRITVDAETTNLSMERFIGKERLEGAALRLISDREGLRVTGAGRVFGAPVTLDLRRAAGEKGQAQAQLSLSLDDAARQRAGYGFNGVSGVVGVQVQTKLPIEDSESQFEIDFSKAALDHPLPGVTKAPGKPGRASFTLVKRPDGSALEQLQAEAGPQQFAGVVELARDGALRSAKLTQAKLSPGDDMRLEATRSGEGLKLVVRGANIDARPLLRYLTQPSTEPAAAAAAGKPPTSDDFDLDLKSPIVTGHGKQILSNVDLRFERRGGKPRQLSLTGNFGREPFAAMLTRHPSGAPQIDLSTSDGGAFLSFLDLYHRMESGALSATLLLNPGRSDGTMRIQDFYLQNEPAIRQLVMQGAARVDDKGAAHFDPDSVKFARVQAAFTWANGRLNLRDAVMSGTDIGLTVDGYIDMARDRIDVSGSFVPAYGLNNLVSNIPVIGLMLAGGQHEGVFAVSFRVSGAFSAPVLTVNPLSVIAPGLLRKVFGVIDGTGTGRLPESAPAPR</sequence>
<dbReference type="Proteomes" id="UP000245137">
    <property type="component" value="Unassembled WGS sequence"/>
</dbReference>